<feature type="non-terminal residue" evidence="6">
    <location>
        <position position="369"/>
    </location>
</feature>
<gene>
    <name evidence="6" type="ORF">LCGC14_2412700</name>
</gene>
<organism evidence="6">
    <name type="scientific">marine sediment metagenome</name>
    <dbReference type="NCBI Taxonomy" id="412755"/>
    <lineage>
        <taxon>unclassified sequences</taxon>
        <taxon>metagenomes</taxon>
        <taxon>ecological metagenomes</taxon>
    </lineage>
</organism>
<dbReference type="Gene3D" id="2.160.20.10">
    <property type="entry name" value="Single-stranded right-handed beta-helix, Pectin lyase-like"/>
    <property type="match status" value="2"/>
</dbReference>
<dbReference type="PANTHER" id="PTHR22990:SF15">
    <property type="entry name" value="F-BOX ONLY PROTEIN 10"/>
    <property type="match status" value="1"/>
</dbReference>
<comment type="caution">
    <text evidence="6">The sequence shown here is derived from an EMBL/GenBank/DDBJ whole genome shotgun (WGS) entry which is preliminary data.</text>
</comment>
<reference evidence="6" key="1">
    <citation type="journal article" date="2015" name="Nature">
        <title>Complex archaea that bridge the gap between prokaryotes and eukaryotes.</title>
        <authorList>
            <person name="Spang A."/>
            <person name="Saw J.H."/>
            <person name="Jorgensen S.L."/>
            <person name="Zaremba-Niedzwiedzka K."/>
            <person name="Martijn J."/>
            <person name="Lind A.E."/>
            <person name="van Eijk R."/>
            <person name="Schleper C."/>
            <person name="Guy L."/>
            <person name="Ettema T.J."/>
        </authorList>
    </citation>
    <scope>NUCLEOTIDE SEQUENCE</scope>
</reference>
<keyword evidence="4" id="KW-0812">Transmembrane</keyword>
<proteinExistence type="predicted"/>
<dbReference type="EMBL" id="LAZR01036492">
    <property type="protein sequence ID" value="KKL24701.1"/>
    <property type="molecule type" value="Genomic_DNA"/>
</dbReference>
<dbReference type="NCBIfam" id="TIGR03804">
    <property type="entry name" value="para_beta_helix"/>
    <property type="match status" value="8"/>
</dbReference>
<keyword evidence="2" id="KW-0677">Repeat</keyword>
<name>A0A0F9E477_9ZZZZ</name>
<sequence length="369" mass="41054">MINYIFRMSLFFIQSKLFIEINFKMLDKKSRIKVLVHLSFLLVPFLIFSITSQIYTNQEEPDYNGDVVKNPKKSGYWIVSPIIIDGNSGWETASSTYDWITGSGTWIDPYIIENVRIDGGYSDSCILIRNSNVYFIIRNVTVYHSGAGSQDAGIVLNSVNKGTLTNNSFSDNYNGVYIVYGNNNTLSENIVSNNIKNGIYLDSSNNNTVSGNTANINRDYGIRMNLGDNNTISGNTANNNGYYGIYISDYSGYNTIEGNTANNNSDHGIYLWGSHNTIVSGNTANNNSDHGIYLLHSDSNNIVSENTANNNGDYGIELHYSDNNVVLRNDAHNNRAGIMLYDSNENEILRNTCSNNWEGGILVYSDSAS</sequence>
<dbReference type="PANTHER" id="PTHR22990">
    <property type="entry name" value="F-BOX ONLY PROTEIN"/>
    <property type="match status" value="1"/>
</dbReference>
<dbReference type="InterPro" id="IPR022441">
    <property type="entry name" value="Para_beta_helix_rpt-2"/>
</dbReference>
<protein>
    <recommendedName>
        <fullName evidence="5">Right handed beta helix domain-containing protein</fullName>
    </recommendedName>
</protein>
<evidence type="ECO:0000313" key="6">
    <source>
        <dbReference type="EMBL" id="KKL24701.1"/>
    </source>
</evidence>
<evidence type="ECO:0000259" key="5">
    <source>
        <dbReference type="Pfam" id="PF13229"/>
    </source>
</evidence>
<dbReference type="InterPro" id="IPR039448">
    <property type="entry name" value="Beta_helix"/>
</dbReference>
<feature type="domain" description="Right handed beta helix" evidence="5">
    <location>
        <begin position="104"/>
        <end position="260"/>
    </location>
</feature>
<dbReference type="InterPro" id="IPR012334">
    <property type="entry name" value="Pectin_lyas_fold"/>
</dbReference>
<feature type="transmembrane region" description="Helical" evidence="4">
    <location>
        <begin position="34"/>
        <end position="55"/>
    </location>
</feature>
<evidence type="ECO:0000256" key="2">
    <source>
        <dbReference type="ARBA" id="ARBA00022737"/>
    </source>
</evidence>
<comment type="pathway">
    <text evidence="1">Protein modification; protein ubiquitination.</text>
</comment>
<dbReference type="SMART" id="SM00710">
    <property type="entry name" value="PbH1"/>
    <property type="match status" value="11"/>
</dbReference>
<evidence type="ECO:0000256" key="1">
    <source>
        <dbReference type="ARBA" id="ARBA00004906"/>
    </source>
</evidence>
<dbReference type="InterPro" id="IPR011050">
    <property type="entry name" value="Pectin_lyase_fold/virulence"/>
</dbReference>
<keyword evidence="4" id="KW-1133">Transmembrane helix</keyword>
<evidence type="ECO:0000256" key="4">
    <source>
        <dbReference type="SAM" id="Phobius"/>
    </source>
</evidence>
<evidence type="ECO:0000256" key="3">
    <source>
        <dbReference type="ARBA" id="ARBA00022786"/>
    </source>
</evidence>
<dbReference type="Pfam" id="PF13229">
    <property type="entry name" value="Beta_helix"/>
    <property type="match status" value="1"/>
</dbReference>
<keyword evidence="4" id="KW-0472">Membrane</keyword>
<dbReference type="InterPro" id="IPR006626">
    <property type="entry name" value="PbH1"/>
</dbReference>
<keyword evidence="3" id="KW-0833">Ubl conjugation pathway</keyword>
<dbReference type="SUPFAM" id="SSF51126">
    <property type="entry name" value="Pectin lyase-like"/>
    <property type="match status" value="2"/>
</dbReference>
<dbReference type="AlphaFoldDB" id="A0A0F9E477"/>
<dbReference type="InterPro" id="IPR051550">
    <property type="entry name" value="SCF-Subunits/Alg-Epimerases"/>
</dbReference>
<accession>A0A0F9E477</accession>